<organism evidence="2 3">
    <name type="scientific">Portunus trituberculatus</name>
    <name type="common">Swimming crab</name>
    <name type="synonym">Neptunus trituberculatus</name>
    <dbReference type="NCBI Taxonomy" id="210409"/>
    <lineage>
        <taxon>Eukaryota</taxon>
        <taxon>Metazoa</taxon>
        <taxon>Ecdysozoa</taxon>
        <taxon>Arthropoda</taxon>
        <taxon>Crustacea</taxon>
        <taxon>Multicrustacea</taxon>
        <taxon>Malacostraca</taxon>
        <taxon>Eumalacostraca</taxon>
        <taxon>Eucarida</taxon>
        <taxon>Decapoda</taxon>
        <taxon>Pleocyemata</taxon>
        <taxon>Brachyura</taxon>
        <taxon>Eubrachyura</taxon>
        <taxon>Portunoidea</taxon>
        <taxon>Portunidae</taxon>
        <taxon>Portuninae</taxon>
        <taxon>Portunus</taxon>
    </lineage>
</organism>
<keyword evidence="3" id="KW-1185">Reference proteome</keyword>
<feature type="compositionally biased region" description="Polar residues" evidence="1">
    <location>
        <begin position="144"/>
        <end position="156"/>
    </location>
</feature>
<feature type="compositionally biased region" description="Basic and acidic residues" evidence="1">
    <location>
        <begin position="52"/>
        <end position="77"/>
    </location>
</feature>
<evidence type="ECO:0000313" key="3">
    <source>
        <dbReference type="Proteomes" id="UP000324222"/>
    </source>
</evidence>
<dbReference type="AlphaFoldDB" id="A0A5B7FRX6"/>
<gene>
    <name evidence="2" type="ORF">E2C01_041893</name>
</gene>
<evidence type="ECO:0000313" key="2">
    <source>
        <dbReference type="EMBL" id="MPC48127.1"/>
    </source>
</evidence>
<protein>
    <recommendedName>
        <fullName evidence="4">BESS domain-containing protein</fullName>
    </recommendedName>
</protein>
<proteinExistence type="predicted"/>
<accession>A0A5B7FRX6</accession>
<comment type="caution">
    <text evidence="2">The sequence shown here is derived from an EMBL/GenBank/DDBJ whole genome shotgun (WGS) entry which is preliminary data.</text>
</comment>
<name>A0A5B7FRX6_PORTR</name>
<evidence type="ECO:0008006" key="4">
    <source>
        <dbReference type="Google" id="ProtNLM"/>
    </source>
</evidence>
<feature type="compositionally biased region" description="Polar residues" evidence="1">
    <location>
        <begin position="1"/>
        <end position="16"/>
    </location>
</feature>
<reference evidence="2 3" key="1">
    <citation type="submission" date="2019-05" db="EMBL/GenBank/DDBJ databases">
        <title>Another draft genome of Portunus trituberculatus and its Hox gene families provides insights of decapod evolution.</title>
        <authorList>
            <person name="Jeong J.-H."/>
            <person name="Song I."/>
            <person name="Kim S."/>
            <person name="Choi T."/>
            <person name="Kim D."/>
            <person name="Ryu S."/>
            <person name="Kim W."/>
        </authorList>
    </citation>
    <scope>NUCLEOTIDE SEQUENCE [LARGE SCALE GENOMIC DNA]</scope>
    <source>
        <tissue evidence="2">Muscle</tissue>
    </source>
</reference>
<feature type="region of interest" description="Disordered" evidence="1">
    <location>
        <begin position="144"/>
        <end position="164"/>
    </location>
</feature>
<feature type="region of interest" description="Disordered" evidence="1">
    <location>
        <begin position="1"/>
        <end position="77"/>
    </location>
</feature>
<dbReference type="Proteomes" id="UP000324222">
    <property type="component" value="Unassembled WGS sequence"/>
</dbReference>
<evidence type="ECO:0000256" key="1">
    <source>
        <dbReference type="SAM" id="MobiDB-lite"/>
    </source>
</evidence>
<dbReference type="EMBL" id="VSRR010008120">
    <property type="protein sequence ID" value="MPC48127.1"/>
    <property type="molecule type" value="Genomic_DNA"/>
</dbReference>
<sequence>MEESNQGAITSITTPGSPLRRGEARLGTEAFLAHHSSSSIKQDHNFSSSTKENPKASTKDDTPSPAKHDFPYPSTKEDRHMSFFNAIRPSLHQFTDDETLQFQSDVIKLIQSIKKARLLQHQISTQHPSSSCQANTQPHLNGQALSEQQESGQVSPAPSDCGSHDVIRLGLV</sequence>
<feature type="compositionally biased region" description="Polar residues" evidence="1">
    <location>
        <begin position="35"/>
        <end position="51"/>
    </location>
</feature>